<organism evidence="2">
    <name type="scientific">uncultured Solirubrobacteraceae bacterium</name>
    <dbReference type="NCBI Taxonomy" id="1162706"/>
    <lineage>
        <taxon>Bacteria</taxon>
        <taxon>Bacillati</taxon>
        <taxon>Actinomycetota</taxon>
        <taxon>Thermoleophilia</taxon>
        <taxon>Solirubrobacterales</taxon>
        <taxon>Solirubrobacteraceae</taxon>
        <taxon>environmental samples</taxon>
    </lineage>
</organism>
<evidence type="ECO:0000256" key="1">
    <source>
        <dbReference type="SAM" id="Phobius"/>
    </source>
</evidence>
<protein>
    <submittedName>
        <fullName evidence="2">Uncharacterized protein</fullName>
    </submittedName>
</protein>
<keyword evidence="1" id="KW-1133">Transmembrane helix</keyword>
<evidence type="ECO:0000313" key="2">
    <source>
        <dbReference type="EMBL" id="CAA9521948.1"/>
    </source>
</evidence>
<reference evidence="2" key="1">
    <citation type="submission" date="2020-02" db="EMBL/GenBank/DDBJ databases">
        <authorList>
            <person name="Meier V. D."/>
        </authorList>
    </citation>
    <scope>NUCLEOTIDE SEQUENCE</scope>
    <source>
        <strain evidence="2">AVDCRST_MAG67</strain>
    </source>
</reference>
<feature type="transmembrane region" description="Helical" evidence="1">
    <location>
        <begin position="15"/>
        <end position="33"/>
    </location>
</feature>
<name>A0A6J4TGE8_9ACTN</name>
<keyword evidence="1" id="KW-0812">Transmembrane</keyword>
<keyword evidence="1" id="KW-0472">Membrane</keyword>
<sequence length="44" mass="4821">MTVAHIAGIPLEETIAMAVPVLGATYVAIMASLRTRRRPWKRGD</sequence>
<dbReference type="AlphaFoldDB" id="A0A6J4TGE8"/>
<dbReference type="EMBL" id="CADCVQ010000147">
    <property type="protein sequence ID" value="CAA9521948.1"/>
    <property type="molecule type" value="Genomic_DNA"/>
</dbReference>
<gene>
    <name evidence="2" type="ORF">AVDCRST_MAG67-3429</name>
</gene>
<proteinExistence type="predicted"/>
<accession>A0A6J4TGE8</accession>